<name>A0ACB7FFN6_NIBAL</name>
<evidence type="ECO:0000313" key="2">
    <source>
        <dbReference type="Proteomes" id="UP000805704"/>
    </source>
</evidence>
<proteinExistence type="predicted"/>
<evidence type="ECO:0000313" key="1">
    <source>
        <dbReference type="EMBL" id="KAG8012994.1"/>
    </source>
</evidence>
<reference evidence="1" key="1">
    <citation type="submission" date="2020-04" db="EMBL/GenBank/DDBJ databases">
        <title>A chromosome-scale assembly and high-density genetic map of the yellow drum (Nibea albiflora) genome.</title>
        <authorList>
            <person name="Xu D."/>
            <person name="Zhang W."/>
            <person name="Chen R."/>
            <person name="Tan P."/>
            <person name="Wang L."/>
            <person name="Song H."/>
            <person name="Tian L."/>
            <person name="Zhu Q."/>
            <person name="Wang B."/>
        </authorList>
    </citation>
    <scope>NUCLEOTIDE SEQUENCE</scope>
    <source>
        <strain evidence="1">ZJHYS-2018</strain>
    </source>
</reference>
<dbReference type="Proteomes" id="UP000805704">
    <property type="component" value="Chromosome 12"/>
</dbReference>
<comment type="caution">
    <text evidence="1">The sequence shown here is derived from an EMBL/GenBank/DDBJ whole genome shotgun (WGS) entry which is preliminary data.</text>
</comment>
<gene>
    <name evidence="1" type="primary">PGFS</name>
    <name evidence="1" type="ORF">GBF38_021107</name>
</gene>
<keyword evidence="2" id="KW-1185">Reference proteome</keyword>
<organism evidence="1 2">
    <name type="scientific">Nibea albiflora</name>
    <name type="common">Yellow drum</name>
    <name type="synonym">Corvina albiflora</name>
    <dbReference type="NCBI Taxonomy" id="240163"/>
    <lineage>
        <taxon>Eukaryota</taxon>
        <taxon>Metazoa</taxon>
        <taxon>Chordata</taxon>
        <taxon>Craniata</taxon>
        <taxon>Vertebrata</taxon>
        <taxon>Euteleostomi</taxon>
        <taxon>Actinopterygii</taxon>
        <taxon>Neopterygii</taxon>
        <taxon>Teleostei</taxon>
        <taxon>Neoteleostei</taxon>
        <taxon>Acanthomorphata</taxon>
        <taxon>Eupercaria</taxon>
        <taxon>Sciaenidae</taxon>
        <taxon>Nibea</taxon>
    </lineage>
</organism>
<sequence>MEPTEEPQVARTIELNDGSRMPVLGLGTWKSSHLPRSSVQGAVEAAIAAGYRHIDTAYSYGNEADIGKALRSKMQQGIIRREDMFIVSKDITLCLSKSLSDLQLDYLDLYLVHFPVGLKVDHNIQNSYSEFKFVSVLTLR</sequence>
<protein>
    <submittedName>
        <fullName evidence="1">Aldo-keto reductase family 1 member C23-like protein</fullName>
    </submittedName>
</protein>
<dbReference type="EMBL" id="CM024800">
    <property type="protein sequence ID" value="KAG8012994.1"/>
    <property type="molecule type" value="Genomic_DNA"/>
</dbReference>
<accession>A0ACB7FFN6</accession>